<evidence type="ECO:0000256" key="1">
    <source>
        <dbReference type="SAM" id="MobiDB-lite"/>
    </source>
</evidence>
<evidence type="ECO:0000313" key="3">
    <source>
        <dbReference type="Proteomes" id="UP000295703"/>
    </source>
</evidence>
<name>A0A4V3HXH8_COLTR</name>
<protein>
    <submittedName>
        <fullName evidence="2">Highly reducing polyketide synthase alt5</fullName>
    </submittedName>
</protein>
<accession>A0A4V3HXH8</accession>
<dbReference type="EMBL" id="RYZW01000003">
    <property type="protein sequence ID" value="TDZ74704.1"/>
    <property type="molecule type" value="Genomic_DNA"/>
</dbReference>
<dbReference type="AlphaFoldDB" id="A0A4V3HXH8"/>
<reference evidence="2 3" key="1">
    <citation type="submission" date="2018-12" db="EMBL/GenBank/DDBJ databases">
        <title>Genome sequence and assembly of Colletotrichum trifolii.</title>
        <authorList>
            <person name="Gan P."/>
            <person name="Shirasu K."/>
        </authorList>
    </citation>
    <scope>NUCLEOTIDE SEQUENCE [LARGE SCALE GENOMIC DNA]</scope>
    <source>
        <strain evidence="2 3">543-2</strain>
    </source>
</reference>
<dbReference type="Gene3D" id="3.40.50.300">
    <property type="entry name" value="P-loop containing nucleotide triphosphate hydrolases"/>
    <property type="match status" value="1"/>
</dbReference>
<dbReference type="Pfam" id="PF17784">
    <property type="entry name" value="Sulfotransfer_4"/>
    <property type="match status" value="1"/>
</dbReference>
<keyword evidence="3" id="KW-1185">Reference proteome</keyword>
<dbReference type="InterPro" id="IPR027417">
    <property type="entry name" value="P-loop_NTPase"/>
</dbReference>
<proteinExistence type="predicted"/>
<comment type="caution">
    <text evidence="2">The sequence shown here is derived from an EMBL/GenBank/DDBJ whole genome shotgun (WGS) entry which is preliminary data.</text>
</comment>
<dbReference type="Proteomes" id="UP000295703">
    <property type="component" value="Unassembled WGS sequence"/>
</dbReference>
<feature type="region of interest" description="Disordered" evidence="1">
    <location>
        <begin position="31"/>
        <end position="63"/>
    </location>
</feature>
<evidence type="ECO:0000313" key="2">
    <source>
        <dbReference type="EMBL" id="TDZ74704.1"/>
    </source>
</evidence>
<gene>
    <name evidence="2" type="primary">alt5-1</name>
    <name evidence="2" type="ORF">CTRI78_v000675</name>
</gene>
<dbReference type="STRING" id="5466.A0A4V3HXH8"/>
<sequence length="454" mass="48847">MNSQVRGALTVSEKLADPGIVMEGVSLASVGEGGAQQQQQSQDPRASCFGQDRTLKSKDDDNDASSVLDKLEFVCLVYMHRCLAWLESEAGRPFAPQDGFWKLYVDWMRATVADFPPLPGREAEVEAEMRRCRERIVRSDSGDMTVQMVDRIGRDLGRILSREVEPLQLMTEGDLLYAFYRGAFGTSFNSNVAEYVGLVAAQARRPPGWLGEDDGRTGGPLADVDEWNTALSLAGFSGADVDIRGDGEESEEPVSLIVSTKFAKETPALSGFTVVSTGTAASEQLAQAIQTRFASSGQTVSVTQWATVSEADVAGKYCLCLAEWEDAILASLTDDKPLPTYLYRPNGSASITQALTILGHDGVHHGIQAITSPREWVLFSSAADSTFPTLPSYTGAPFPRDKWDSLFGAYEAEPLLQAGRRRRSAQGAALGGWRGCRGGGGLLLEEADVGAGAV</sequence>
<organism evidence="2 3">
    <name type="scientific">Colletotrichum trifolii</name>
    <dbReference type="NCBI Taxonomy" id="5466"/>
    <lineage>
        <taxon>Eukaryota</taxon>
        <taxon>Fungi</taxon>
        <taxon>Dikarya</taxon>
        <taxon>Ascomycota</taxon>
        <taxon>Pezizomycotina</taxon>
        <taxon>Sordariomycetes</taxon>
        <taxon>Hypocreomycetidae</taxon>
        <taxon>Glomerellales</taxon>
        <taxon>Glomerellaceae</taxon>
        <taxon>Colletotrichum</taxon>
        <taxon>Colletotrichum orbiculare species complex</taxon>
    </lineage>
</organism>
<dbReference type="InterPro" id="IPR040632">
    <property type="entry name" value="Sulfotransfer_4"/>
</dbReference>